<accession>A0A916TYM9</accession>
<evidence type="ECO:0000313" key="1">
    <source>
        <dbReference type="EMBL" id="GGC52865.1"/>
    </source>
</evidence>
<dbReference type="AlphaFoldDB" id="A0A916TYM9"/>
<gene>
    <name evidence="1" type="ORF">GCM10011387_02980</name>
</gene>
<comment type="caution">
    <text evidence="1">The sequence shown here is derived from an EMBL/GenBank/DDBJ whole genome shotgun (WGS) entry which is preliminary data.</text>
</comment>
<dbReference type="EMBL" id="BMIL01000001">
    <property type="protein sequence ID" value="GGC52865.1"/>
    <property type="molecule type" value="Genomic_DNA"/>
</dbReference>
<proteinExistence type="predicted"/>
<reference evidence="1" key="1">
    <citation type="journal article" date="2014" name="Int. J. Syst. Evol. Microbiol.">
        <title>Complete genome sequence of Corynebacterium casei LMG S-19264T (=DSM 44701T), isolated from a smear-ripened cheese.</title>
        <authorList>
            <consortium name="US DOE Joint Genome Institute (JGI-PGF)"/>
            <person name="Walter F."/>
            <person name="Albersmeier A."/>
            <person name="Kalinowski J."/>
            <person name="Ruckert C."/>
        </authorList>
    </citation>
    <scope>NUCLEOTIDE SEQUENCE</scope>
    <source>
        <strain evidence="1">CGMCC 1.15343</strain>
    </source>
</reference>
<name>A0A916TYM9_9SPHI</name>
<keyword evidence="2" id="KW-1185">Reference proteome</keyword>
<sequence>MNDTFQVELIELKASYQHQMDLIDGLLQSTHSDLLEFEIELGDIVAARRRLVLQAINRFEGICEKHGANPEASNF</sequence>
<dbReference type="Proteomes" id="UP000651668">
    <property type="component" value="Unassembled WGS sequence"/>
</dbReference>
<dbReference type="RefSeq" id="WP_188625050.1">
    <property type="nucleotide sequence ID" value="NZ_BMIL01000001.1"/>
</dbReference>
<evidence type="ECO:0000313" key="2">
    <source>
        <dbReference type="Proteomes" id="UP000651668"/>
    </source>
</evidence>
<reference evidence="1" key="2">
    <citation type="submission" date="2020-09" db="EMBL/GenBank/DDBJ databases">
        <authorList>
            <person name="Sun Q."/>
            <person name="Zhou Y."/>
        </authorList>
    </citation>
    <scope>NUCLEOTIDE SEQUENCE</scope>
    <source>
        <strain evidence="1">CGMCC 1.15343</strain>
    </source>
</reference>
<organism evidence="1 2">
    <name type="scientific">Pedobacter quisquiliarum</name>
    <dbReference type="NCBI Taxonomy" id="1834438"/>
    <lineage>
        <taxon>Bacteria</taxon>
        <taxon>Pseudomonadati</taxon>
        <taxon>Bacteroidota</taxon>
        <taxon>Sphingobacteriia</taxon>
        <taxon>Sphingobacteriales</taxon>
        <taxon>Sphingobacteriaceae</taxon>
        <taxon>Pedobacter</taxon>
    </lineage>
</organism>
<protein>
    <submittedName>
        <fullName evidence="1">Uncharacterized protein</fullName>
    </submittedName>
</protein>